<reference evidence="3 4" key="1">
    <citation type="submission" date="2020-08" db="EMBL/GenBank/DDBJ databases">
        <title>Genomic Encyclopedia of Type Strains, Phase IV (KMG-IV): sequencing the most valuable type-strain genomes for metagenomic binning, comparative biology and taxonomic classification.</title>
        <authorList>
            <person name="Goeker M."/>
        </authorList>
    </citation>
    <scope>NUCLEOTIDE SEQUENCE [LARGE SCALE GENOMIC DNA]</scope>
    <source>
        <strain evidence="3 4">DSM 29853</strain>
    </source>
</reference>
<keyword evidence="1" id="KW-1133">Transmembrane helix</keyword>
<evidence type="ECO:0000313" key="4">
    <source>
        <dbReference type="Proteomes" id="UP000528286"/>
    </source>
</evidence>
<proteinExistence type="predicted"/>
<keyword evidence="1" id="KW-0812">Transmembrane</keyword>
<dbReference type="InterPro" id="IPR023346">
    <property type="entry name" value="Lysozyme-like_dom_sf"/>
</dbReference>
<feature type="domain" description="TtsA-like Glycoside hydrolase family 108" evidence="2">
    <location>
        <begin position="11"/>
        <end position="98"/>
    </location>
</feature>
<keyword evidence="4" id="KW-1185">Reference proteome</keyword>
<gene>
    <name evidence="3" type="ORF">GGR23_003962</name>
</gene>
<dbReference type="Gene3D" id="1.20.141.10">
    <property type="entry name" value="Chitosanase, subunit A, domain 1"/>
    <property type="match status" value="1"/>
</dbReference>
<dbReference type="InterPro" id="IPR008565">
    <property type="entry name" value="TtsA-like_GH18_dom"/>
</dbReference>
<feature type="transmembrane region" description="Helical" evidence="1">
    <location>
        <begin position="227"/>
        <end position="247"/>
    </location>
</feature>
<sequence length="266" mass="28383">MAAGNLRKCLDITLSHEGGLSVDRRDPGNWTGGKVGHGVLKGTKYGVAASAHPSLDIRNLTKSDVEPIYWEKYWLPICGDQLPAGIDLAVFDYGVNSGPERSIKALQKVVGADQDGVIGPLTLRRAQLLPPVDTIKRHCASRMSFLRGLRTWQTFGRGWSRRVADIEARAVSMALTAEGLPPAVVKGRLEEEQVRARVDANNKTAAAGGAGAAGGLSSGAEILYGDFGWVGLALAVLLVVAAIYLAIRVKHSLDRADAYGESAKRM</sequence>
<accession>A0A7W6NML6</accession>
<evidence type="ECO:0000259" key="2">
    <source>
        <dbReference type="Pfam" id="PF05838"/>
    </source>
</evidence>
<dbReference type="RefSeq" id="WP_183368005.1">
    <property type="nucleotide sequence ID" value="NZ_JACIEZ010000011.1"/>
</dbReference>
<evidence type="ECO:0000256" key="1">
    <source>
        <dbReference type="SAM" id="Phobius"/>
    </source>
</evidence>
<dbReference type="EMBL" id="JACIEZ010000011">
    <property type="protein sequence ID" value="MBB4066744.1"/>
    <property type="molecule type" value="Genomic_DNA"/>
</dbReference>
<name>A0A7W6NML6_9HYPH</name>
<dbReference type="AlphaFoldDB" id="A0A7W6NML6"/>
<dbReference type="Pfam" id="PF05838">
    <property type="entry name" value="Glyco_hydro_108"/>
    <property type="match status" value="1"/>
</dbReference>
<dbReference type="Proteomes" id="UP000528286">
    <property type="component" value="Unassembled WGS sequence"/>
</dbReference>
<organism evidence="3 4">
    <name type="scientific">Gellertiella hungarica</name>
    <dbReference type="NCBI Taxonomy" id="1572859"/>
    <lineage>
        <taxon>Bacteria</taxon>
        <taxon>Pseudomonadati</taxon>
        <taxon>Pseudomonadota</taxon>
        <taxon>Alphaproteobacteria</taxon>
        <taxon>Hyphomicrobiales</taxon>
        <taxon>Rhizobiaceae</taxon>
        <taxon>Gellertiella</taxon>
    </lineage>
</organism>
<dbReference type="SUPFAM" id="SSF53955">
    <property type="entry name" value="Lysozyme-like"/>
    <property type="match status" value="1"/>
</dbReference>
<comment type="caution">
    <text evidence="3">The sequence shown here is derived from an EMBL/GenBank/DDBJ whole genome shotgun (WGS) entry which is preliminary data.</text>
</comment>
<evidence type="ECO:0000313" key="3">
    <source>
        <dbReference type="EMBL" id="MBB4066744.1"/>
    </source>
</evidence>
<keyword evidence="1" id="KW-0472">Membrane</keyword>
<protein>
    <submittedName>
        <fullName evidence="3">Lysozyme family protein</fullName>
    </submittedName>
</protein>
<dbReference type="CDD" id="cd13926">
    <property type="entry name" value="N-acetylmuramidase_GH108"/>
    <property type="match status" value="1"/>
</dbReference>